<dbReference type="PROSITE" id="PS51354">
    <property type="entry name" value="GLUTAREDOXIN_2"/>
    <property type="match status" value="1"/>
</dbReference>
<evidence type="ECO:0000256" key="3">
    <source>
        <dbReference type="ARBA" id="ARBA00023014"/>
    </source>
</evidence>
<dbReference type="SUPFAM" id="SSF52833">
    <property type="entry name" value="Thioredoxin-like"/>
    <property type="match status" value="1"/>
</dbReference>
<dbReference type="GO" id="GO:0006879">
    <property type="term" value="P:intracellular iron ion homeostasis"/>
    <property type="evidence" value="ECO:0007669"/>
    <property type="project" value="TreeGrafter"/>
</dbReference>
<dbReference type="InterPro" id="IPR002109">
    <property type="entry name" value="Glutaredoxin"/>
</dbReference>
<dbReference type="InterPro" id="IPR033658">
    <property type="entry name" value="GRX_PICOT-like"/>
</dbReference>
<evidence type="ECO:0000256" key="4">
    <source>
        <dbReference type="SAM" id="MobiDB-lite"/>
    </source>
</evidence>
<evidence type="ECO:0000259" key="5">
    <source>
        <dbReference type="Pfam" id="PF00462"/>
    </source>
</evidence>
<dbReference type="PANTHER" id="PTHR10293:SF73">
    <property type="entry name" value="GLUTAREDOXIN-3"/>
    <property type="match status" value="1"/>
</dbReference>
<name>A0A8H5BQQ5_9AGAR</name>
<evidence type="ECO:0000313" key="7">
    <source>
        <dbReference type="Proteomes" id="UP000567179"/>
    </source>
</evidence>
<evidence type="ECO:0000256" key="2">
    <source>
        <dbReference type="ARBA" id="ARBA00023004"/>
    </source>
</evidence>
<dbReference type="CDD" id="cd03028">
    <property type="entry name" value="GRX_PICOT_like"/>
    <property type="match status" value="1"/>
</dbReference>
<dbReference type="Gene3D" id="3.40.30.10">
    <property type="entry name" value="Glutaredoxin"/>
    <property type="match status" value="1"/>
</dbReference>
<feature type="domain" description="Glutaredoxin" evidence="5">
    <location>
        <begin position="49"/>
        <end position="113"/>
    </location>
</feature>
<organism evidence="6 7">
    <name type="scientific">Psilocybe cf. subviscida</name>
    <dbReference type="NCBI Taxonomy" id="2480587"/>
    <lineage>
        <taxon>Eukaryota</taxon>
        <taxon>Fungi</taxon>
        <taxon>Dikarya</taxon>
        <taxon>Basidiomycota</taxon>
        <taxon>Agaricomycotina</taxon>
        <taxon>Agaricomycetes</taxon>
        <taxon>Agaricomycetidae</taxon>
        <taxon>Agaricales</taxon>
        <taxon>Agaricineae</taxon>
        <taxon>Strophariaceae</taxon>
        <taxon>Psilocybe</taxon>
    </lineage>
</organism>
<dbReference type="FunFam" id="3.40.30.10:FF:000012">
    <property type="entry name" value="Monothiol glutaredoxin"/>
    <property type="match status" value="1"/>
</dbReference>
<dbReference type="OrthoDB" id="415696at2759"/>
<accession>A0A8H5BQQ5</accession>
<keyword evidence="2" id="KW-0408">Iron</keyword>
<dbReference type="InterPro" id="IPR036249">
    <property type="entry name" value="Thioredoxin-like_sf"/>
</dbReference>
<feature type="compositionally biased region" description="Basic and acidic residues" evidence="4">
    <location>
        <begin position="26"/>
        <end position="35"/>
    </location>
</feature>
<keyword evidence="1" id="KW-0479">Metal-binding</keyword>
<keyword evidence="3" id="KW-0411">Iron-sulfur</keyword>
<protein>
    <recommendedName>
        <fullName evidence="5">Glutaredoxin domain-containing protein</fullName>
    </recommendedName>
</protein>
<reference evidence="6 7" key="1">
    <citation type="journal article" date="2020" name="ISME J.">
        <title>Uncovering the hidden diversity of litter-decomposition mechanisms in mushroom-forming fungi.</title>
        <authorList>
            <person name="Floudas D."/>
            <person name="Bentzer J."/>
            <person name="Ahren D."/>
            <person name="Johansson T."/>
            <person name="Persson P."/>
            <person name="Tunlid A."/>
        </authorList>
    </citation>
    <scope>NUCLEOTIDE SEQUENCE [LARGE SCALE GENOMIC DNA]</scope>
    <source>
        <strain evidence="6 7">CBS 101986</strain>
    </source>
</reference>
<dbReference type="GO" id="GO:0046872">
    <property type="term" value="F:metal ion binding"/>
    <property type="evidence" value="ECO:0007669"/>
    <property type="project" value="UniProtKB-KW"/>
</dbReference>
<keyword evidence="7" id="KW-1185">Reference proteome</keyword>
<dbReference type="Proteomes" id="UP000567179">
    <property type="component" value="Unassembled WGS sequence"/>
</dbReference>
<dbReference type="PANTHER" id="PTHR10293">
    <property type="entry name" value="GLUTAREDOXIN FAMILY MEMBER"/>
    <property type="match status" value="1"/>
</dbReference>
<dbReference type="Pfam" id="PF00462">
    <property type="entry name" value="Glutaredoxin"/>
    <property type="match status" value="1"/>
</dbReference>
<evidence type="ECO:0000256" key="1">
    <source>
        <dbReference type="ARBA" id="ARBA00022723"/>
    </source>
</evidence>
<dbReference type="AlphaFoldDB" id="A0A8H5BQQ5"/>
<comment type="caution">
    <text evidence="6">The sequence shown here is derived from an EMBL/GenBank/DDBJ whole genome shotgun (WGS) entry which is preliminary data.</text>
</comment>
<sequence>MAPAYSPLSRTDNAPAKASSFAPVGLDEKNETPEELNKRLHKLMTQSKVVLFMKGNPEVPRCGFSRKISGLLKDNKIDFTSFDILEDESVRQGLKVLNDWPTFPQLIVNGELVGGLDIVQEMVETGEFAEALA</sequence>
<feature type="region of interest" description="Disordered" evidence="4">
    <location>
        <begin position="1"/>
        <end position="35"/>
    </location>
</feature>
<dbReference type="GO" id="GO:0005829">
    <property type="term" value="C:cytosol"/>
    <property type="evidence" value="ECO:0007669"/>
    <property type="project" value="TreeGrafter"/>
</dbReference>
<proteinExistence type="predicted"/>
<evidence type="ECO:0000313" key="6">
    <source>
        <dbReference type="EMBL" id="KAF5327615.1"/>
    </source>
</evidence>
<dbReference type="InterPro" id="IPR004480">
    <property type="entry name" value="Monothiol_GRX-rel"/>
</dbReference>
<dbReference type="GO" id="GO:0015036">
    <property type="term" value="F:disulfide oxidoreductase activity"/>
    <property type="evidence" value="ECO:0007669"/>
    <property type="project" value="UniProtKB-ARBA"/>
</dbReference>
<dbReference type="GO" id="GO:0051537">
    <property type="term" value="F:2 iron, 2 sulfur cluster binding"/>
    <property type="evidence" value="ECO:0007669"/>
    <property type="project" value="TreeGrafter"/>
</dbReference>
<dbReference type="GO" id="GO:0005634">
    <property type="term" value="C:nucleus"/>
    <property type="evidence" value="ECO:0007669"/>
    <property type="project" value="TreeGrafter"/>
</dbReference>
<dbReference type="EMBL" id="JAACJJ010000014">
    <property type="protein sequence ID" value="KAF5327615.1"/>
    <property type="molecule type" value="Genomic_DNA"/>
</dbReference>
<gene>
    <name evidence="6" type="ORF">D9619_005037</name>
</gene>